<feature type="domain" description="Aminoacyl-tRNA synthetase class Ia" evidence="16">
    <location>
        <begin position="20"/>
        <end position="722"/>
    </location>
</feature>
<dbReference type="GO" id="GO:0005737">
    <property type="term" value="C:cytoplasm"/>
    <property type="evidence" value="ECO:0007669"/>
    <property type="project" value="UniProtKB-SubCell"/>
</dbReference>
<comment type="cofactor">
    <cofactor evidence="1 15">
        <name>Zn(2+)</name>
        <dbReference type="ChEBI" id="CHEBI:29105"/>
    </cofactor>
</comment>
<evidence type="ECO:0000256" key="9">
    <source>
        <dbReference type="ARBA" id="ARBA00022833"/>
    </source>
</evidence>
<dbReference type="InterPro" id="IPR009008">
    <property type="entry name" value="Val/Leu/Ile-tRNA-synth_edit"/>
</dbReference>
<dbReference type="Pfam" id="PF00133">
    <property type="entry name" value="tRNA-synt_1"/>
    <property type="match status" value="1"/>
</dbReference>
<dbReference type="PANTHER" id="PTHR42780:SF1">
    <property type="entry name" value="ISOLEUCINE--TRNA LIGASE, CYTOPLASMIC"/>
    <property type="match status" value="1"/>
</dbReference>
<keyword evidence="5 15" id="KW-0963">Cytoplasm</keyword>
<evidence type="ECO:0000256" key="2">
    <source>
        <dbReference type="ARBA" id="ARBA00004496"/>
    </source>
</evidence>
<feature type="short sequence motif" description="'KMSKS' region" evidence="15">
    <location>
        <begin position="684"/>
        <end position="688"/>
    </location>
</feature>
<dbReference type="SUPFAM" id="SSF50677">
    <property type="entry name" value="ValRS/IleRS/LeuRS editing domain"/>
    <property type="match status" value="1"/>
</dbReference>
<dbReference type="InterPro" id="IPR002300">
    <property type="entry name" value="aa-tRNA-synth_Ia"/>
</dbReference>
<proteinExistence type="inferred from homology"/>
<comment type="subcellular location">
    <subcellularLocation>
        <location evidence="2 15">Cytoplasm</location>
    </subcellularLocation>
</comment>
<dbReference type="AlphaFoldDB" id="A0A1M5W858"/>
<dbReference type="RefSeq" id="WP_072981120.1">
    <property type="nucleotide sequence ID" value="NZ_FQXT01000002.1"/>
</dbReference>
<dbReference type="Gene3D" id="3.40.50.620">
    <property type="entry name" value="HUPs"/>
    <property type="match status" value="2"/>
</dbReference>
<dbReference type="InterPro" id="IPR014729">
    <property type="entry name" value="Rossmann-like_a/b/a_fold"/>
</dbReference>
<reference evidence="18 21" key="3">
    <citation type="submission" date="2018-07" db="EMBL/GenBank/DDBJ databases">
        <title>Leeuwenhoekiella genomics.</title>
        <authorList>
            <person name="Tahon G."/>
            <person name="Willems A."/>
        </authorList>
    </citation>
    <scope>NUCLEOTIDE SEQUENCE [LARGE SCALE GENOMIC DNA]</scope>
    <source>
        <strain evidence="18 21">LMG 24856</strain>
    </source>
</reference>
<dbReference type="CDD" id="cd00818">
    <property type="entry name" value="IleRS_core"/>
    <property type="match status" value="1"/>
</dbReference>
<dbReference type="FunFam" id="3.40.50.620:FF:000063">
    <property type="entry name" value="Isoleucine--tRNA ligase"/>
    <property type="match status" value="1"/>
</dbReference>
<dbReference type="EMBL" id="FQXT01000002">
    <property type="protein sequence ID" value="SHH83618.1"/>
    <property type="molecule type" value="Genomic_DNA"/>
</dbReference>
<comment type="function">
    <text evidence="13 15">Catalyzes the attachment of isoleucine to tRNA(Ile). As IleRS can inadvertently accommodate and process structurally similar amino acids such as valine, to avoid such errors it has two additional distinct tRNA(Ile)-dependent editing activities. One activity is designated as 'pretransfer' editing and involves the hydrolysis of activated Val-AMP. The other activity is designated 'posttransfer' editing and involves deacylation of mischarged Val-tRNA(Ile).</text>
</comment>
<dbReference type="GO" id="GO:0002161">
    <property type="term" value="F:aminoacyl-tRNA deacylase activity"/>
    <property type="evidence" value="ECO:0007669"/>
    <property type="project" value="InterPro"/>
</dbReference>
<dbReference type="STRING" id="573501.SAMN04487999_1089"/>
<evidence type="ECO:0000256" key="14">
    <source>
        <dbReference type="ARBA" id="ARBA00048359"/>
    </source>
</evidence>
<sequence length="1136" mass="129471">MSTKFPEYKGLDLPKVAEEILAYWKENDIFEKSISTREGNEPYIFFEGPPSANGMPGIHHVMARAIKDIFCRFQTQKGKQVKRKAGWDTHGLPVELGVEKELGITKEDIGNKISVSEYNEACKNAVMRYTDVWNNLTEQMGYWVDMEDPYITYKPKYMETVWWLLKNIYNQGLIYKGYTIQPYSPKAGTGLSSHELNQPGTYQDVTDTTVTAQFKVVEDETYKASPLAAFDGTKYLMAWTTTPWTLPSNTALTVGKKIDYVLVKTFNQYTFEPIQVVIAKALVGKQFTKKFFAAESEGDFGNFSEADKKIPYQILSEFKGSELLELRYEPVIDYVQPHDNPQDAYRVIAGDFVTTEDGTGIVHTSPTFGADDAMVAKQAEPQIPPMLVKDENGNLVPLVDLQGRFRPELKEFGGKYVKNEYYDEGEAPEKSVDVEIAIKLKEENKAFKVEKYVHSYPNCWRTDKPILYYPLDSWFIKVTDVRDRMHELNLGINWKPKATGEGRFGNWLANANDWNLSRSRYWGIPLPIWRTEDGKEEIIIGSVSELKEKIAEAVEAGVMDSDPFADFVPGDMSEANYDLIDLHKNVVDEIKLVSPSGKPMRREADLIDVWFDSGSMPYAQWHYPFENKEMVEETWRKADFIAEGVDQTRGWFYTLHAIATMTFDDVAYKNVVSNGLVLDKNGQKMSKRLGNAVDPFTTLNTFGPDATRWYMISNANPWDNLKFDLDGITEIQRKFFGTLYNTYSFFSLYANLDNFTYAEADIEWKDRPEIDRWILSELHTLIAQVEKFYSEYEPTKATRAISDFVQENLSNWFVRLSRRRYWKGEYAHDKISAYQTLYQCLVTVAKLGAPVAPFFMDRLYKDLNGLTNKEAAESVHLSDFPESNTAFIDTTLEHKMQKAQTISSLTLSLRAKEKIKVRQPLQRIMIPVLDEAQREEIIAVQDLIKSEVNVKEIELIDDASGILVKNIKPNFKVLGPRFGRDMKVVANAINAMSAQDISTIENEGEITVDINGKSVTLAPEDVEITSQDIEGWLVASSGSLTVALDVTLTDELKKEGIARELVNRIQNLRKDSGFEVTDKIEVQLQRDGKVEQAVNDNLEYIKRETLTAKLDVAEQVTNGIAIAFDDVETKLAIKKQ</sequence>
<keyword evidence="21" id="KW-1185">Reference proteome</keyword>
<name>A0A1M5W858_9FLAO</name>
<dbReference type="InterPro" id="IPR013155">
    <property type="entry name" value="M/V/L/I-tRNA-synth_anticd-bd"/>
</dbReference>
<evidence type="ECO:0000313" key="18">
    <source>
        <dbReference type="EMBL" id="RXG31242.1"/>
    </source>
</evidence>
<evidence type="ECO:0000313" key="19">
    <source>
        <dbReference type="EMBL" id="SHH83618.1"/>
    </source>
</evidence>
<evidence type="ECO:0000256" key="5">
    <source>
        <dbReference type="ARBA" id="ARBA00022490"/>
    </source>
</evidence>
<reference evidence="20" key="2">
    <citation type="submission" date="2016-11" db="EMBL/GenBank/DDBJ databases">
        <authorList>
            <person name="Varghese N."/>
            <person name="Submissions S."/>
        </authorList>
    </citation>
    <scope>NUCLEOTIDE SEQUENCE [LARGE SCALE GENOMIC DNA]</scope>
    <source>
        <strain evidence="20">DSM 19859</strain>
    </source>
</reference>
<dbReference type="Proteomes" id="UP000184240">
    <property type="component" value="Unassembled WGS sequence"/>
</dbReference>
<feature type="binding site" evidence="15">
    <location>
        <position position="687"/>
    </location>
    <ligand>
        <name>ATP</name>
        <dbReference type="ChEBI" id="CHEBI:30616"/>
    </ligand>
</feature>
<dbReference type="InterPro" id="IPR033709">
    <property type="entry name" value="Anticodon_Ile_ABEc"/>
</dbReference>
<comment type="subunit">
    <text evidence="4 15">Monomer.</text>
</comment>
<reference evidence="19" key="1">
    <citation type="submission" date="2016-11" db="EMBL/GenBank/DDBJ databases">
        <authorList>
            <person name="Jaros S."/>
            <person name="Januszkiewicz K."/>
            <person name="Wedrychowicz H."/>
        </authorList>
    </citation>
    <scope>NUCLEOTIDE SEQUENCE [LARGE SCALE GENOMIC DNA]</scope>
    <source>
        <strain evidence="19">DSM 19859</strain>
    </source>
</reference>
<evidence type="ECO:0000256" key="11">
    <source>
        <dbReference type="ARBA" id="ARBA00022917"/>
    </source>
</evidence>
<dbReference type="SUPFAM" id="SSF52374">
    <property type="entry name" value="Nucleotidylyl transferase"/>
    <property type="match status" value="1"/>
</dbReference>
<dbReference type="InterPro" id="IPR002301">
    <property type="entry name" value="Ile-tRNA-ligase"/>
</dbReference>
<dbReference type="GO" id="GO:0005524">
    <property type="term" value="F:ATP binding"/>
    <property type="evidence" value="ECO:0007669"/>
    <property type="project" value="UniProtKB-UniRule"/>
</dbReference>
<dbReference type="GO" id="GO:0004822">
    <property type="term" value="F:isoleucine-tRNA ligase activity"/>
    <property type="evidence" value="ECO:0007669"/>
    <property type="project" value="UniProtKB-UniRule"/>
</dbReference>
<keyword evidence="7 15" id="KW-0479">Metal-binding</keyword>
<evidence type="ECO:0000256" key="6">
    <source>
        <dbReference type="ARBA" id="ARBA00022598"/>
    </source>
</evidence>
<dbReference type="NCBIfam" id="TIGR00392">
    <property type="entry name" value="ileS"/>
    <property type="match status" value="1"/>
</dbReference>
<dbReference type="InterPro" id="IPR009080">
    <property type="entry name" value="tRNAsynth_Ia_anticodon-bd"/>
</dbReference>
<evidence type="ECO:0000259" key="16">
    <source>
        <dbReference type="Pfam" id="PF00133"/>
    </source>
</evidence>
<evidence type="ECO:0000256" key="15">
    <source>
        <dbReference type="HAMAP-Rule" id="MF_02003"/>
    </source>
</evidence>
<comment type="domain">
    <text evidence="15">IleRS has two distinct active sites: one for aminoacylation and one for editing. The misactivated valine is translocated from the active site to the editing site, which sterically excludes the correctly activated isoleucine. The single editing site contains two valyl binding pockets, one specific for each substrate (Val-AMP or Val-tRNA(Ile)).</text>
</comment>
<dbReference type="GO" id="GO:0006428">
    <property type="term" value="P:isoleucyl-tRNA aminoacylation"/>
    <property type="evidence" value="ECO:0007669"/>
    <property type="project" value="UniProtKB-UniRule"/>
</dbReference>
<keyword evidence="11 15" id="KW-0648">Protein biosynthesis</keyword>
<evidence type="ECO:0000256" key="8">
    <source>
        <dbReference type="ARBA" id="ARBA00022741"/>
    </source>
</evidence>
<evidence type="ECO:0000313" key="21">
    <source>
        <dbReference type="Proteomes" id="UP000290037"/>
    </source>
</evidence>
<dbReference type="InterPro" id="IPR023586">
    <property type="entry name" value="Ile-tRNA-ligase_type2"/>
</dbReference>
<keyword evidence="6 15" id="KW-0436">Ligase</keyword>
<keyword evidence="12 15" id="KW-0030">Aminoacyl-tRNA synthetase</keyword>
<keyword evidence="10 15" id="KW-0067">ATP-binding</keyword>
<comment type="catalytic activity">
    <reaction evidence="14 15">
        <text>tRNA(Ile) + L-isoleucine + ATP = L-isoleucyl-tRNA(Ile) + AMP + diphosphate</text>
        <dbReference type="Rhea" id="RHEA:11060"/>
        <dbReference type="Rhea" id="RHEA-COMP:9666"/>
        <dbReference type="Rhea" id="RHEA-COMP:9695"/>
        <dbReference type="ChEBI" id="CHEBI:30616"/>
        <dbReference type="ChEBI" id="CHEBI:33019"/>
        <dbReference type="ChEBI" id="CHEBI:58045"/>
        <dbReference type="ChEBI" id="CHEBI:78442"/>
        <dbReference type="ChEBI" id="CHEBI:78528"/>
        <dbReference type="ChEBI" id="CHEBI:456215"/>
        <dbReference type="EC" id="6.1.1.5"/>
    </reaction>
</comment>
<feature type="domain" description="Methionyl/Valyl/Leucyl/Isoleucyl-tRNA synthetase anticodon-binding" evidence="17">
    <location>
        <begin position="771"/>
        <end position="922"/>
    </location>
</feature>
<evidence type="ECO:0000256" key="1">
    <source>
        <dbReference type="ARBA" id="ARBA00001947"/>
    </source>
</evidence>
<evidence type="ECO:0000259" key="17">
    <source>
        <dbReference type="Pfam" id="PF08264"/>
    </source>
</evidence>
<feature type="short sequence motif" description="'HIGH' region" evidence="15">
    <location>
        <begin position="50"/>
        <end position="60"/>
    </location>
</feature>
<dbReference type="Gene3D" id="1.10.730.10">
    <property type="entry name" value="Isoleucyl-tRNA Synthetase, Domain 1"/>
    <property type="match status" value="1"/>
</dbReference>
<dbReference type="Gene3D" id="3.30.720.200">
    <property type="match status" value="1"/>
</dbReference>
<dbReference type="Proteomes" id="UP000290037">
    <property type="component" value="Unassembled WGS sequence"/>
</dbReference>
<protein>
    <recommendedName>
        <fullName evidence="15">Isoleucine--tRNA ligase</fullName>
        <ecNumber evidence="15">6.1.1.5</ecNumber>
    </recommendedName>
    <alternativeName>
        <fullName evidence="15">Isoleucyl-tRNA synthetase</fullName>
        <shortName evidence="15">IleRS</shortName>
    </alternativeName>
</protein>
<evidence type="ECO:0000256" key="3">
    <source>
        <dbReference type="ARBA" id="ARBA00007078"/>
    </source>
</evidence>
<dbReference type="PANTHER" id="PTHR42780">
    <property type="entry name" value="SOLEUCYL-TRNA SYNTHETASE"/>
    <property type="match status" value="1"/>
</dbReference>
<dbReference type="EC" id="6.1.1.5" evidence="15"/>
<evidence type="ECO:0000256" key="10">
    <source>
        <dbReference type="ARBA" id="ARBA00022840"/>
    </source>
</evidence>
<organism evidence="19 20">
    <name type="scientific">Leeuwenhoekiella palythoae</name>
    <dbReference type="NCBI Taxonomy" id="573501"/>
    <lineage>
        <taxon>Bacteria</taxon>
        <taxon>Pseudomonadati</taxon>
        <taxon>Bacteroidota</taxon>
        <taxon>Flavobacteriia</taxon>
        <taxon>Flavobacteriales</taxon>
        <taxon>Flavobacteriaceae</taxon>
        <taxon>Leeuwenhoekiella</taxon>
    </lineage>
</organism>
<comment type="similarity">
    <text evidence="3 15">Belongs to the class-I aminoacyl-tRNA synthetase family. IleS type 2 subfamily.</text>
</comment>
<dbReference type="HAMAP" id="MF_02003">
    <property type="entry name" value="Ile_tRNA_synth_type2"/>
    <property type="match status" value="1"/>
</dbReference>
<dbReference type="PRINTS" id="PR00984">
    <property type="entry name" value="TRNASYNTHILE"/>
</dbReference>
<gene>
    <name evidence="15" type="primary">ileS</name>
    <name evidence="18" type="ORF">DSM01_382</name>
    <name evidence="19" type="ORF">SAMN04487999_1089</name>
</gene>
<accession>A0A1M5W858</accession>
<dbReference type="Pfam" id="PF19302">
    <property type="entry name" value="DUF5915"/>
    <property type="match status" value="1"/>
</dbReference>
<dbReference type="SUPFAM" id="SSF47323">
    <property type="entry name" value="Anticodon-binding domain of a subclass of class I aminoacyl-tRNA synthetases"/>
    <property type="match status" value="1"/>
</dbReference>
<dbReference type="Pfam" id="PF08264">
    <property type="entry name" value="Anticodon_1"/>
    <property type="match status" value="1"/>
</dbReference>
<dbReference type="EMBL" id="QOVN01000001">
    <property type="protein sequence ID" value="RXG31242.1"/>
    <property type="molecule type" value="Genomic_DNA"/>
</dbReference>
<evidence type="ECO:0000256" key="7">
    <source>
        <dbReference type="ARBA" id="ARBA00022723"/>
    </source>
</evidence>
<keyword evidence="8 15" id="KW-0547">Nucleotide-binding</keyword>
<dbReference type="CDD" id="cd07961">
    <property type="entry name" value="Anticodon_Ia_Ile_ABEc"/>
    <property type="match status" value="1"/>
</dbReference>
<evidence type="ECO:0000256" key="4">
    <source>
        <dbReference type="ARBA" id="ARBA00011245"/>
    </source>
</evidence>
<evidence type="ECO:0000256" key="13">
    <source>
        <dbReference type="ARBA" id="ARBA00025217"/>
    </source>
</evidence>
<keyword evidence="9 15" id="KW-0862">Zinc</keyword>
<evidence type="ECO:0000313" key="20">
    <source>
        <dbReference type="Proteomes" id="UP000184240"/>
    </source>
</evidence>
<evidence type="ECO:0000256" key="12">
    <source>
        <dbReference type="ARBA" id="ARBA00023146"/>
    </source>
</evidence>
<dbReference type="GO" id="GO:0008270">
    <property type="term" value="F:zinc ion binding"/>
    <property type="evidence" value="ECO:0007669"/>
    <property type="project" value="UniProtKB-UniRule"/>
</dbReference>
<dbReference type="GO" id="GO:0000049">
    <property type="term" value="F:tRNA binding"/>
    <property type="evidence" value="ECO:0007669"/>
    <property type="project" value="InterPro"/>
</dbReference>
<dbReference type="OrthoDB" id="9810365at2"/>